<dbReference type="PROSITE" id="PS50222">
    <property type="entry name" value="EF_HAND_2"/>
    <property type="match status" value="1"/>
</dbReference>
<feature type="region of interest" description="Disordered" evidence="1">
    <location>
        <begin position="246"/>
        <end position="267"/>
    </location>
</feature>
<dbReference type="Pfam" id="PF13202">
    <property type="entry name" value="EF-hand_5"/>
    <property type="match status" value="1"/>
</dbReference>
<dbReference type="GO" id="GO:0005509">
    <property type="term" value="F:calcium ion binding"/>
    <property type="evidence" value="ECO:0007669"/>
    <property type="project" value="InterPro"/>
</dbReference>
<feature type="non-terminal residue" evidence="3">
    <location>
        <position position="267"/>
    </location>
</feature>
<name>A0A815PJG0_9BILA</name>
<dbReference type="InterPro" id="IPR002048">
    <property type="entry name" value="EF_hand_dom"/>
</dbReference>
<proteinExistence type="predicted"/>
<dbReference type="EMBL" id="CAJNOQ010019445">
    <property type="protein sequence ID" value="CAF1450324.1"/>
    <property type="molecule type" value="Genomic_DNA"/>
</dbReference>
<accession>A0A815PJG0</accession>
<evidence type="ECO:0000313" key="4">
    <source>
        <dbReference type="EMBL" id="CAF4323894.1"/>
    </source>
</evidence>
<sequence length="267" mass="27174">LGDIIIERWIPYGAQAKRKTIVQRAAAAQQYKAPRNIIIQYENIQARVVRQFQRLGVQQENPQSYIQRYGAQLKDAQTLLQEARAAGVVEDISPPGAGVSGAFNQSSSSFGAEFSGSATQGGEFSSSGVEFGGQSGLSGLGGDIGGAGGFSSSSYEQSSSYGTQGAGLSGFESGSVGGQGTASSYENYGASSSNLSGGDFSGANIGGIGGSSFGSSSYEGSSGYASGAGQGASGFDFAAAAFQAADKNRDGSVDPNEFRDFVGQNIR</sequence>
<dbReference type="AlphaFoldDB" id="A0A815PJG0"/>
<feature type="compositionally biased region" description="Basic and acidic residues" evidence="1">
    <location>
        <begin position="246"/>
        <end position="260"/>
    </location>
</feature>
<evidence type="ECO:0000313" key="5">
    <source>
        <dbReference type="Proteomes" id="UP000663829"/>
    </source>
</evidence>
<evidence type="ECO:0000259" key="2">
    <source>
        <dbReference type="PROSITE" id="PS50222"/>
    </source>
</evidence>
<feature type="domain" description="EF-hand" evidence="2">
    <location>
        <begin position="233"/>
        <end position="267"/>
    </location>
</feature>
<dbReference type="EMBL" id="CAJOBC010084895">
    <property type="protein sequence ID" value="CAF4323894.1"/>
    <property type="molecule type" value="Genomic_DNA"/>
</dbReference>
<dbReference type="Proteomes" id="UP000663829">
    <property type="component" value="Unassembled WGS sequence"/>
</dbReference>
<reference evidence="3" key="1">
    <citation type="submission" date="2021-02" db="EMBL/GenBank/DDBJ databases">
        <authorList>
            <person name="Nowell W R."/>
        </authorList>
    </citation>
    <scope>NUCLEOTIDE SEQUENCE</scope>
</reference>
<organism evidence="3 5">
    <name type="scientific">Didymodactylos carnosus</name>
    <dbReference type="NCBI Taxonomy" id="1234261"/>
    <lineage>
        <taxon>Eukaryota</taxon>
        <taxon>Metazoa</taxon>
        <taxon>Spiralia</taxon>
        <taxon>Gnathifera</taxon>
        <taxon>Rotifera</taxon>
        <taxon>Eurotatoria</taxon>
        <taxon>Bdelloidea</taxon>
        <taxon>Philodinida</taxon>
        <taxon>Philodinidae</taxon>
        <taxon>Didymodactylos</taxon>
    </lineage>
</organism>
<dbReference type="OrthoDB" id="10062044at2759"/>
<evidence type="ECO:0000313" key="3">
    <source>
        <dbReference type="EMBL" id="CAF1450324.1"/>
    </source>
</evidence>
<keyword evidence="5" id="KW-1185">Reference proteome</keyword>
<dbReference type="Proteomes" id="UP000681722">
    <property type="component" value="Unassembled WGS sequence"/>
</dbReference>
<dbReference type="InterPro" id="IPR018247">
    <property type="entry name" value="EF_Hand_1_Ca_BS"/>
</dbReference>
<gene>
    <name evidence="3" type="ORF">GPM918_LOCUS34712</name>
    <name evidence="4" type="ORF">SRO942_LOCUS35419</name>
</gene>
<comment type="caution">
    <text evidence="3">The sequence shown here is derived from an EMBL/GenBank/DDBJ whole genome shotgun (WGS) entry which is preliminary data.</text>
</comment>
<dbReference type="PROSITE" id="PS00018">
    <property type="entry name" value="EF_HAND_1"/>
    <property type="match status" value="1"/>
</dbReference>
<evidence type="ECO:0000256" key="1">
    <source>
        <dbReference type="SAM" id="MobiDB-lite"/>
    </source>
</evidence>
<protein>
    <recommendedName>
        <fullName evidence="2">EF-hand domain-containing protein</fullName>
    </recommendedName>
</protein>